<dbReference type="Pfam" id="PF00041">
    <property type="entry name" value="fn3"/>
    <property type="match status" value="1"/>
</dbReference>
<dbReference type="PROSITE" id="PS50853">
    <property type="entry name" value="FN3"/>
    <property type="match status" value="2"/>
</dbReference>
<dbReference type="KEGG" id="bgt:106077177"/>
<organism evidence="2 3">
    <name type="scientific">Biomphalaria glabrata</name>
    <name type="common">Bloodfluke planorb</name>
    <name type="synonym">Freshwater snail</name>
    <dbReference type="NCBI Taxonomy" id="6526"/>
    <lineage>
        <taxon>Eukaryota</taxon>
        <taxon>Metazoa</taxon>
        <taxon>Spiralia</taxon>
        <taxon>Lophotrochozoa</taxon>
        <taxon>Mollusca</taxon>
        <taxon>Gastropoda</taxon>
        <taxon>Heterobranchia</taxon>
        <taxon>Euthyneura</taxon>
        <taxon>Panpulmonata</taxon>
        <taxon>Hygrophila</taxon>
        <taxon>Lymnaeoidea</taxon>
        <taxon>Planorbidae</taxon>
        <taxon>Biomphalaria</taxon>
    </lineage>
</organism>
<feature type="domain" description="Fibronectin type-III" evidence="1">
    <location>
        <begin position="202"/>
        <end position="302"/>
    </location>
</feature>
<dbReference type="PANTHER" id="PTHR46957">
    <property type="entry name" value="CYTOKINE RECEPTOR"/>
    <property type="match status" value="1"/>
</dbReference>
<dbReference type="PANTHER" id="PTHR46957:SF3">
    <property type="entry name" value="CYTOKINE RECEPTOR"/>
    <property type="match status" value="1"/>
</dbReference>
<protein>
    <recommendedName>
        <fullName evidence="1">Fibronectin type-III domain-containing protein</fullName>
    </recommendedName>
</protein>
<dbReference type="OrthoDB" id="6150402at2759"/>
<evidence type="ECO:0000313" key="3">
    <source>
        <dbReference type="Proteomes" id="UP000076420"/>
    </source>
</evidence>
<dbReference type="SMART" id="SM00060">
    <property type="entry name" value="FN3"/>
    <property type="match status" value="3"/>
</dbReference>
<dbReference type="SUPFAM" id="SSF49265">
    <property type="entry name" value="Fibronectin type III"/>
    <property type="match status" value="2"/>
</dbReference>
<gene>
    <name evidence="2" type="primary">106077177</name>
</gene>
<dbReference type="InterPro" id="IPR003961">
    <property type="entry name" value="FN3_dom"/>
</dbReference>
<dbReference type="InterPro" id="IPR036116">
    <property type="entry name" value="FN3_sf"/>
</dbReference>
<dbReference type="Proteomes" id="UP000076420">
    <property type="component" value="Unassembled WGS sequence"/>
</dbReference>
<name>A0A2C9LKF0_BIOGL</name>
<reference evidence="2" key="1">
    <citation type="submission" date="2020-05" db="UniProtKB">
        <authorList>
            <consortium name="EnsemblMetazoa"/>
        </authorList>
    </citation>
    <scope>IDENTIFICATION</scope>
    <source>
        <strain evidence="2">BB02</strain>
    </source>
</reference>
<sequence>MVRSYELQNVISWSSLAVTLRGVEQTHGLTDYITETVVTHETIPVGKPVNIHPMSIQPNSAQIAWDPPICEERGGLRIRYDVEMAPKNSPMSPKLMTTNTEYIALASLTAFTTYQIRTRYVNSAGVGPFSDFYIFQTGQGPPGAPIVYNFTYDDISIGVVIVQPAQPNGQIDQFNIEARARNAAGWGDWSKHIQVSTKPEIKPSPIALRQFMANMTCIGFQWAPPPSADLHLVHSYEIRVFSSDQTILPIRVFVSKDNHEHIQCGLNPYTQYSVSVSVMKGTGQTGHPLAARMWTEGMTPPKPRPPVIRKETTTTVTIEVFPVLFDYGPITAYQIRLLRVFHNHTVRDPHPLGSDETTTTVTIEVFPVLFDYGPITAYQIRLLRVFHNHTVRDPHPLGSD</sequence>
<evidence type="ECO:0000313" key="2">
    <source>
        <dbReference type="EnsemblMetazoa" id="BGLB032115-PA"/>
    </source>
</evidence>
<dbReference type="EnsemblMetazoa" id="BGLB032115-RA">
    <property type="protein sequence ID" value="BGLB032115-PA"/>
    <property type="gene ID" value="BGLB032115"/>
</dbReference>
<dbReference type="VEuPathDB" id="VectorBase:BGLAX_050402"/>
<dbReference type="VEuPathDB" id="VectorBase:BGLB032115"/>
<accession>A0A2C9LKF0</accession>
<dbReference type="GO" id="GO:0016020">
    <property type="term" value="C:membrane"/>
    <property type="evidence" value="ECO:0007669"/>
    <property type="project" value="UniProtKB-SubCell"/>
</dbReference>
<dbReference type="InterPro" id="IPR013783">
    <property type="entry name" value="Ig-like_fold"/>
</dbReference>
<dbReference type="STRING" id="6526.A0A2C9LKF0"/>
<dbReference type="InterPro" id="IPR050713">
    <property type="entry name" value="RTP_Phos/Ushers"/>
</dbReference>
<feature type="domain" description="Fibronectin type-III" evidence="1">
    <location>
        <begin position="47"/>
        <end position="140"/>
    </location>
</feature>
<evidence type="ECO:0000259" key="1">
    <source>
        <dbReference type="PROSITE" id="PS50853"/>
    </source>
</evidence>
<dbReference type="Gene3D" id="2.60.40.10">
    <property type="entry name" value="Immunoglobulins"/>
    <property type="match status" value="2"/>
</dbReference>
<dbReference type="AlphaFoldDB" id="A0A2C9LKF0"/>
<proteinExistence type="predicted"/>
<dbReference type="CDD" id="cd00063">
    <property type="entry name" value="FN3"/>
    <property type="match status" value="1"/>
</dbReference>